<dbReference type="PANTHER" id="PTHR10693:SF22">
    <property type="entry name" value="OS04G0510500 PROTEIN"/>
    <property type="match status" value="1"/>
</dbReference>
<dbReference type="Pfam" id="PF02136">
    <property type="entry name" value="NTF2"/>
    <property type="match status" value="1"/>
</dbReference>
<dbReference type="PROSITE" id="PS50177">
    <property type="entry name" value="NTF2_DOMAIN"/>
    <property type="match status" value="1"/>
</dbReference>
<feature type="compositionally biased region" description="Low complexity" evidence="2">
    <location>
        <begin position="232"/>
        <end position="243"/>
    </location>
</feature>
<dbReference type="EnsemblPlants" id="OPUNC04G16130.2">
    <property type="protein sequence ID" value="OPUNC04G16130.2"/>
    <property type="gene ID" value="OPUNC04G16130"/>
</dbReference>
<dbReference type="OMA" id="CDEYDYY"/>
<dbReference type="Gramene" id="OPUNC04G16130.2">
    <property type="protein sequence ID" value="OPUNC04G16130.2"/>
    <property type="gene ID" value="OPUNC04G16130"/>
</dbReference>
<feature type="region of interest" description="Disordered" evidence="2">
    <location>
        <begin position="224"/>
        <end position="269"/>
    </location>
</feature>
<dbReference type="HOGENOM" id="CLU_026954_0_1_1"/>
<dbReference type="InterPro" id="IPR032710">
    <property type="entry name" value="NTF2-like_dom_sf"/>
</dbReference>
<accession>A0A0E0KSQ0</accession>
<dbReference type="AlphaFoldDB" id="A0A0E0KSQ0"/>
<keyword evidence="5" id="KW-1185">Reference proteome</keyword>
<evidence type="ECO:0000313" key="5">
    <source>
        <dbReference type="Proteomes" id="UP000026962"/>
    </source>
</evidence>
<keyword evidence="1" id="KW-0694">RNA-binding</keyword>
<dbReference type="PANTHER" id="PTHR10693">
    <property type="entry name" value="RAS GTPASE-ACTIVATING PROTEIN-BINDING PROTEIN"/>
    <property type="match status" value="1"/>
</dbReference>
<name>A0A0E0KSQ0_ORYPU</name>
<dbReference type="eggNOG" id="KOG0116">
    <property type="taxonomic scope" value="Eukaryota"/>
</dbReference>
<dbReference type="GO" id="GO:0003729">
    <property type="term" value="F:mRNA binding"/>
    <property type="evidence" value="ECO:0007669"/>
    <property type="project" value="TreeGrafter"/>
</dbReference>
<evidence type="ECO:0000256" key="1">
    <source>
        <dbReference type="ARBA" id="ARBA00022884"/>
    </source>
</evidence>
<feature type="domain" description="NTF2" evidence="3">
    <location>
        <begin position="32"/>
        <end position="148"/>
    </location>
</feature>
<protein>
    <recommendedName>
        <fullName evidence="3">NTF2 domain-containing protein</fullName>
    </recommendedName>
</protein>
<proteinExistence type="predicted"/>
<reference evidence="4" key="1">
    <citation type="submission" date="2015-04" db="UniProtKB">
        <authorList>
            <consortium name="EnsemblPlants"/>
        </authorList>
    </citation>
    <scope>IDENTIFICATION</scope>
</reference>
<dbReference type="Gramene" id="OPUNC04G16130.1">
    <property type="protein sequence ID" value="OPUNC04G16130.1"/>
    <property type="gene ID" value="OPUNC04G16130"/>
</dbReference>
<sequence>MGERYHMEAPTGVRELDRVQQQIASHPYAFEVCSYFLQGYYNVLANCPELACQFYTDYSTAVRLDCQTMKSSFGETVEEINDMIISMNVHKIEVKTANFVQSWGGALQMLVTGLVQLKDYPVRKRFAQTMLLAPQDNGYYVFSDIFKLICDEYDYYEGADYSHTDNILQMDAHNTMTETASDCMPEELEAKEALAPADIEERGPAFMPENHEVQQQDPLEYGVVIDDDSPSEEPTPSFPSSTDSKQDAPLGPIVHPSITTPEEEPMGEPAKQTYASVLRTKGHPSHQAIHSIPLNKATAISVESQLNGQMTKQVQPVHEKANLDTRYDASAPEDEEEFLSVYIGNLSPSTSVFDLEKEAGIFFGFVEYEDMSGIHNALRRGGKTIVEVEQDGGEEDLTSVGVNRVGGMMGIMLLGQRETGTKEGFDASAMATVNFSPALLVNGCTPLVRSGHIFVTTKRNIRW</sequence>
<dbReference type="SUPFAM" id="SSF54928">
    <property type="entry name" value="RNA-binding domain, RBD"/>
    <property type="match status" value="1"/>
</dbReference>
<dbReference type="SUPFAM" id="SSF54427">
    <property type="entry name" value="NTF2-like"/>
    <property type="match status" value="1"/>
</dbReference>
<dbReference type="InterPro" id="IPR039539">
    <property type="entry name" value="Ras_GTPase_bind_prot"/>
</dbReference>
<dbReference type="STRING" id="4537.A0A0E0KSQ0"/>
<dbReference type="EnsemblPlants" id="OPUNC04G16130.1">
    <property type="protein sequence ID" value="OPUNC04G16130.1"/>
    <property type="gene ID" value="OPUNC04G16130"/>
</dbReference>
<dbReference type="Proteomes" id="UP000026962">
    <property type="component" value="Chromosome 4"/>
</dbReference>
<reference evidence="4" key="2">
    <citation type="submission" date="2018-05" db="EMBL/GenBank/DDBJ databases">
        <title>OpunRS2 (Oryza punctata Reference Sequence Version 2).</title>
        <authorList>
            <person name="Zhang J."/>
            <person name="Kudrna D."/>
            <person name="Lee S."/>
            <person name="Talag J."/>
            <person name="Welchert J."/>
            <person name="Wing R.A."/>
        </authorList>
    </citation>
    <scope>NUCLEOTIDE SEQUENCE [LARGE SCALE GENOMIC DNA]</scope>
</reference>
<dbReference type="InterPro" id="IPR035979">
    <property type="entry name" value="RBD_domain_sf"/>
</dbReference>
<evidence type="ECO:0000256" key="2">
    <source>
        <dbReference type="SAM" id="MobiDB-lite"/>
    </source>
</evidence>
<dbReference type="InterPro" id="IPR018222">
    <property type="entry name" value="Nuclear_transport_factor_2_euk"/>
</dbReference>
<organism evidence="4">
    <name type="scientific">Oryza punctata</name>
    <name type="common">Red rice</name>
    <dbReference type="NCBI Taxonomy" id="4537"/>
    <lineage>
        <taxon>Eukaryota</taxon>
        <taxon>Viridiplantae</taxon>
        <taxon>Streptophyta</taxon>
        <taxon>Embryophyta</taxon>
        <taxon>Tracheophyta</taxon>
        <taxon>Spermatophyta</taxon>
        <taxon>Magnoliopsida</taxon>
        <taxon>Liliopsida</taxon>
        <taxon>Poales</taxon>
        <taxon>Poaceae</taxon>
        <taxon>BOP clade</taxon>
        <taxon>Oryzoideae</taxon>
        <taxon>Oryzeae</taxon>
        <taxon>Oryzinae</taxon>
        <taxon>Oryza</taxon>
    </lineage>
</organism>
<evidence type="ECO:0000313" key="4">
    <source>
        <dbReference type="EnsemblPlants" id="OPUNC04G16130.2"/>
    </source>
</evidence>
<dbReference type="InterPro" id="IPR002075">
    <property type="entry name" value="NTF2_dom"/>
</dbReference>
<dbReference type="GO" id="GO:0005829">
    <property type="term" value="C:cytosol"/>
    <property type="evidence" value="ECO:0007669"/>
    <property type="project" value="TreeGrafter"/>
</dbReference>
<dbReference type="GO" id="GO:1990904">
    <property type="term" value="C:ribonucleoprotein complex"/>
    <property type="evidence" value="ECO:0007669"/>
    <property type="project" value="TreeGrafter"/>
</dbReference>
<dbReference type="CDD" id="cd00780">
    <property type="entry name" value="NTF2"/>
    <property type="match status" value="1"/>
</dbReference>
<evidence type="ECO:0000259" key="3">
    <source>
        <dbReference type="PROSITE" id="PS50177"/>
    </source>
</evidence>
<dbReference type="Gene3D" id="3.10.450.50">
    <property type="match status" value="1"/>
</dbReference>